<reference evidence="2 3" key="1">
    <citation type="submission" date="2018-10" db="EMBL/GenBank/DDBJ databases">
        <title>Fifty Aureobasidium pullulans genomes reveal a recombining polyextremotolerant generalist.</title>
        <authorList>
            <person name="Gostincar C."/>
            <person name="Turk M."/>
            <person name="Zajc J."/>
            <person name="Gunde-Cimerman N."/>
        </authorList>
    </citation>
    <scope>NUCLEOTIDE SEQUENCE [LARGE SCALE GENOMIC DNA]</scope>
    <source>
        <strain evidence="2 3">EXF-3863</strain>
    </source>
</reference>
<proteinExistence type="predicted"/>
<feature type="region of interest" description="Disordered" evidence="1">
    <location>
        <begin position="549"/>
        <end position="578"/>
    </location>
</feature>
<protein>
    <submittedName>
        <fullName evidence="2">Uncharacterized protein</fullName>
    </submittedName>
</protein>
<sequence>MDAASPAHRVGGRLALSDPSVQRIAQASCSHDHYNDLPKLQGEANWQEWSDALQDAALMAGTEAVLNGESSHPSSLEGKQSTTAEWNDNIKRTAVWRCRNESLLKVMRNTLDFNINIDNLGASNAHQTYLGLKSRYYVSDNQKAINLYNHELMLADTDLDDSPKEIADDFQTAFDQYNHLFDHNESQRLPENFLKIEFLGSLDIVYADWIKALMKEYDVLGLDQGPTLTFNGLVDLLVVERGRLLEAQKDTSAHASASHPSHQTAKRKISDIEDDSHIIQRVNCSLFHHQNHKYAHTNQQCYTQNHRLRPEGWKPSVEDKSYLAKHPQIEEVQSTSVSQDFLLSNDGDQASQDGLENLTNEGSDNSDIEQLNSTHDQGQEWTQLVETHRGDVKAQIAEWQRIMAENRSGGGHPRLSRGPMSGKWLLYAHGYNPGQDGHHHMQLWETFTVKSKASGVRHYQGNLSMGSHESHEVLQISTFTPPSFVTGNVITLRFQRSNGDCHRGSMIVWGHGKMRINVPLSSSDSTTGDLFLVKFAGVWDGPHLISNQIESEDVSQSDEDDATAGDGDSQEPETGAGDRQWIRWAQARMAEVEAQKVAATSSSKKRCDLLGRGPLSGLWRLYAPEYDPGEIGHHYIKFWEEIGKRHKKTRFYRGELSTGPREKPRVYQITQIAPPALVKGTALTFSLKQQKHSSGSITLWGDGKLYLELSTAFLDGYNGDANKLKFAGIWSEAADYVPWRELENTKRGYIRPDKPRVSGLSAELPARNRSTEEDYNLILRTDQSSSVAVKVEEDTQMTDGAEEEDSSVIVKAEASDSDTNDSHDEWADDVATTGKAVQIQEDALRGGLISPLHPLPGKWYLHSADYNPGLHKEIYISLYTRQEHDSAERMCAPGHCKSTPAQIHYCGELRFKAPVGERDFHCLIKQFDVPKEASLVPVMLEMWDPLNKRTIMMCAWFFGEGKMRISISTLCIRDYRGQNTLITFDGLKYGWTSHAG</sequence>
<name>A0A4S9TU84_AURPU</name>
<dbReference type="AlphaFoldDB" id="A0A4S9TU84"/>
<comment type="caution">
    <text evidence="2">The sequence shown here is derived from an EMBL/GenBank/DDBJ whole genome shotgun (WGS) entry which is preliminary data.</text>
</comment>
<dbReference type="Proteomes" id="UP000308005">
    <property type="component" value="Unassembled WGS sequence"/>
</dbReference>
<feature type="region of interest" description="Disordered" evidence="1">
    <location>
        <begin position="343"/>
        <end position="370"/>
    </location>
</feature>
<evidence type="ECO:0000313" key="2">
    <source>
        <dbReference type="EMBL" id="THZ28218.1"/>
    </source>
</evidence>
<feature type="region of interest" description="Disordered" evidence="1">
    <location>
        <begin position="249"/>
        <end position="269"/>
    </location>
</feature>
<feature type="compositionally biased region" description="Acidic residues" evidence="1">
    <location>
        <begin position="550"/>
        <end position="571"/>
    </location>
</feature>
<accession>A0A4S9TU84</accession>
<evidence type="ECO:0000313" key="3">
    <source>
        <dbReference type="Proteomes" id="UP000308005"/>
    </source>
</evidence>
<dbReference type="EMBL" id="QZBM01000047">
    <property type="protein sequence ID" value="THZ28218.1"/>
    <property type="molecule type" value="Genomic_DNA"/>
</dbReference>
<organism evidence="2 3">
    <name type="scientific">Aureobasidium pullulans</name>
    <name type="common">Black yeast</name>
    <name type="synonym">Pullularia pullulans</name>
    <dbReference type="NCBI Taxonomy" id="5580"/>
    <lineage>
        <taxon>Eukaryota</taxon>
        <taxon>Fungi</taxon>
        <taxon>Dikarya</taxon>
        <taxon>Ascomycota</taxon>
        <taxon>Pezizomycotina</taxon>
        <taxon>Dothideomycetes</taxon>
        <taxon>Dothideomycetidae</taxon>
        <taxon>Dothideales</taxon>
        <taxon>Saccotheciaceae</taxon>
        <taxon>Aureobasidium</taxon>
    </lineage>
</organism>
<feature type="compositionally biased region" description="Low complexity" evidence="1">
    <location>
        <begin position="253"/>
        <end position="262"/>
    </location>
</feature>
<evidence type="ECO:0000256" key="1">
    <source>
        <dbReference type="SAM" id="MobiDB-lite"/>
    </source>
</evidence>
<gene>
    <name evidence="2" type="ORF">D6C91_01982</name>
</gene>